<organism evidence="2 3">
    <name type="scientific">Babesia divergens</name>
    <dbReference type="NCBI Taxonomy" id="32595"/>
    <lineage>
        <taxon>Eukaryota</taxon>
        <taxon>Sar</taxon>
        <taxon>Alveolata</taxon>
        <taxon>Apicomplexa</taxon>
        <taxon>Aconoidasida</taxon>
        <taxon>Piroplasmida</taxon>
        <taxon>Babesiidae</taxon>
        <taxon>Babesia</taxon>
    </lineage>
</organism>
<feature type="region of interest" description="Disordered" evidence="1">
    <location>
        <begin position="105"/>
        <end position="150"/>
    </location>
</feature>
<feature type="region of interest" description="Disordered" evidence="1">
    <location>
        <begin position="566"/>
        <end position="585"/>
    </location>
</feature>
<dbReference type="Proteomes" id="UP001195914">
    <property type="component" value="Unassembled WGS sequence"/>
</dbReference>
<accession>A0AAD9LI59</accession>
<keyword evidence="3" id="KW-1185">Reference proteome</keyword>
<gene>
    <name evidence="2" type="ORF">X943_001371</name>
</gene>
<name>A0AAD9LI59_BABDI</name>
<reference evidence="2" key="2">
    <citation type="submission" date="2021-05" db="EMBL/GenBank/DDBJ databases">
        <authorList>
            <person name="Pain A."/>
        </authorList>
    </citation>
    <scope>NUCLEOTIDE SEQUENCE</scope>
    <source>
        <strain evidence="2">1802A</strain>
    </source>
</reference>
<comment type="caution">
    <text evidence="2">The sequence shown here is derived from an EMBL/GenBank/DDBJ whole genome shotgun (WGS) entry which is preliminary data.</text>
</comment>
<dbReference type="AlphaFoldDB" id="A0AAD9LI59"/>
<evidence type="ECO:0000313" key="2">
    <source>
        <dbReference type="EMBL" id="KAK1937370.1"/>
    </source>
</evidence>
<feature type="region of interest" description="Disordered" evidence="1">
    <location>
        <begin position="306"/>
        <end position="344"/>
    </location>
</feature>
<proteinExistence type="predicted"/>
<feature type="region of interest" description="Disordered" evidence="1">
    <location>
        <begin position="678"/>
        <end position="719"/>
    </location>
</feature>
<sequence>MESHGDPWGAKHAGFTPKMMHPKLMQKGVPFMMPMMHKPGVFPKGTAKPAMMMHPNHKMMPLQPNMMAKYPEMGGHMPPMMGHPNPGYMHPGMNMPPLGMLPPMKGQDPMSKCSPRPVSSGNAGGSPLAMPPQRAAPRTMPTGQNAMMKASSPKSMMPGYMGGNIHPMMPSGGMGTTLSPRSVPIKHPSPGGMPTNVSPKQMMPRLSPDKFRPPGAMMGQQNCVKMPPHDPSRMIGPPKIGPGGAPMGMKMPPQLAPPGMAFNPMVGAPHAHMGMHGQRMGIPMTKPAVGKGVMPHMKPAAPLLLDQHAGPSPSTGPQRPHDLMAKGFRPPPKRASENPPPNLGLPLPAPPVPLLKVPRDNIMNAIVLKEEPQSTVQERLTQIVSSLVKDQVQRAEGLYGKTFTISDESKVVDALIEGFQPILNVLWAETKKAHDYSIDGAYLKFSGADAEGHSDFVVHRAIEELEEFYARKNEIESMLSSYRMPNRVNIRDFGFAGAPEEKKMTALMKAQEYADVGYNQRHLVQKITALDYRNALASEECIKLLPKSFRLQQIKMCTSLHFDIRTPPQSVSPPPELAHDRDGAETALSKCASSMETTNFSSVASKLLEKPGSSFMDRMPELPVLKLDMRYAKGLQVVPTPEMLMQLSNCNQPNSNGSMMFPTGAKFPMSKMLPLHPSGPPLPMVTQNPRPKSDGNGGALPPLPMLMKQPPSMHEGDLK</sequence>
<protein>
    <submittedName>
        <fullName evidence="2">Uncharacterized protein</fullName>
    </submittedName>
</protein>
<dbReference type="EMBL" id="JAHBMH010000033">
    <property type="protein sequence ID" value="KAK1937370.1"/>
    <property type="molecule type" value="Genomic_DNA"/>
</dbReference>
<evidence type="ECO:0000256" key="1">
    <source>
        <dbReference type="SAM" id="MobiDB-lite"/>
    </source>
</evidence>
<evidence type="ECO:0000313" key="3">
    <source>
        <dbReference type="Proteomes" id="UP001195914"/>
    </source>
</evidence>
<reference evidence="2" key="1">
    <citation type="journal article" date="2014" name="Nucleic Acids Res.">
        <title>The evolutionary dynamics of variant antigen genes in Babesia reveal a history of genomic innovation underlying host-parasite interaction.</title>
        <authorList>
            <person name="Jackson A.P."/>
            <person name="Otto T.D."/>
            <person name="Darby A."/>
            <person name="Ramaprasad A."/>
            <person name="Xia D."/>
            <person name="Echaide I.E."/>
            <person name="Farber M."/>
            <person name="Gahlot S."/>
            <person name="Gamble J."/>
            <person name="Gupta D."/>
            <person name="Gupta Y."/>
            <person name="Jackson L."/>
            <person name="Malandrin L."/>
            <person name="Malas T.B."/>
            <person name="Moussa E."/>
            <person name="Nair M."/>
            <person name="Reid A.J."/>
            <person name="Sanders M."/>
            <person name="Sharma J."/>
            <person name="Tracey A."/>
            <person name="Quail M.A."/>
            <person name="Weir W."/>
            <person name="Wastling J.M."/>
            <person name="Hall N."/>
            <person name="Willadsen P."/>
            <person name="Lingelbach K."/>
            <person name="Shiels B."/>
            <person name="Tait A."/>
            <person name="Berriman M."/>
            <person name="Allred D.R."/>
            <person name="Pain A."/>
        </authorList>
    </citation>
    <scope>NUCLEOTIDE SEQUENCE</scope>
    <source>
        <strain evidence="2">1802A</strain>
    </source>
</reference>